<dbReference type="Proteomes" id="UP001054837">
    <property type="component" value="Unassembled WGS sequence"/>
</dbReference>
<protein>
    <submittedName>
        <fullName evidence="2">Uncharacterized protein</fullName>
    </submittedName>
</protein>
<feature type="compositionally biased region" description="Polar residues" evidence="1">
    <location>
        <begin position="45"/>
        <end position="57"/>
    </location>
</feature>
<gene>
    <name evidence="2" type="ORF">CDAR_580991</name>
</gene>
<comment type="caution">
    <text evidence="2">The sequence shown here is derived from an EMBL/GenBank/DDBJ whole genome shotgun (WGS) entry which is preliminary data.</text>
</comment>
<dbReference type="AlphaFoldDB" id="A0AAV4RYZ8"/>
<sequence>SDIDERDLQNLQSGGFRAHMFHERIINKASTPEEEEEEEKRDTSGKQTPDGQDNEASSIFRKRKDVNDKFIEKRHTE</sequence>
<evidence type="ECO:0000256" key="1">
    <source>
        <dbReference type="SAM" id="MobiDB-lite"/>
    </source>
</evidence>
<organism evidence="2 3">
    <name type="scientific">Caerostris darwini</name>
    <dbReference type="NCBI Taxonomy" id="1538125"/>
    <lineage>
        <taxon>Eukaryota</taxon>
        <taxon>Metazoa</taxon>
        <taxon>Ecdysozoa</taxon>
        <taxon>Arthropoda</taxon>
        <taxon>Chelicerata</taxon>
        <taxon>Arachnida</taxon>
        <taxon>Araneae</taxon>
        <taxon>Araneomorphae</taxon>
        <taxon>Entelegynae</taxon>
        <taxon>Araneoidea</taxon>
        <taxon>Araneidae</taxon>
        <taxon>Caerostris</taxon>
    </lineage>
</organism>
<dbReference type="EMBL" id="BPLQ01006999">
    <property type="protein sequence ID" value="GIY26970.1"/>
    <property type="molecule type" value="Genomic_DNA"/>
</dbReference>
<feature type="non-terminal residue" evidence="2">
    <location>
        <position position="1"/>
    </location>
</feature>
<accession>A0AAV4RYZ8</accession>
<name>A0AAV4RYZ8_9ARAC</name>
<feature type="compositionally biased region" description="Basic and acidic residues" evidence="1">
    <location>
        <begin position="65"/>
        <end position="77"/>
    </location>
</feature>
<evidence type="ECO:0000313" key="2">
    <source>
        <dbReference type="EMBL" id="GIY26970.1"/>
    </source>
</evidence>
<proteinExistence type="predicted"/>
<feature type="region of interest" description="Disordered" evidence="1">
    <location>
        <begin position="1"/>
        <end position="77"/>
    </location>
</feature>
<feature type="non-terminal residue" evidence="2">
    <location>
        <position position="77"/>
    </location>
</feature>
<reference evidence="2 3" key="1">
    <citation type="submission" date="2021-06" db="EMBL/GenBank/DDBJ databases">
        <title>Caerostris darwini draft genome.</title>
        <authorList>
            <person name="Kono N."/>
            <person name="Arakawa K."/>
        </authorList>
    </citation>
    <scope>NUCLEOTIDE SEQUENCE [LARGE SCALE GENOMIC DNA]</scope>
</reference>
<evidence type="ECO:0000313" key="3">
    <source>
        <dbReference type="Proteomes" id="UP001054837"/>
    </source>
</evidence>
<keyword evidence="3" id="KW-1185">Reference proteome</keyword>